<dbReference type="PANTHER" id="PTHR24355">
    <property type="entry name" value="G PROTEIN-COUPLED RECEPTOR KINASE/RIBOSOMAL PROTEIN S6 KINASE"/>
    <property type="match status" value="1"/>
</dbReference>
<dbReference type="SUPFAM" id="SSF56112">
    <property type="entry name" value="Protein kinase-like (PK-like)"/>
    <property type="match status" value="1"/>
</dbReference>
<dbReference type="InterPro" id="IPR017441">
    <property type="entry name" value="Protein_kinase_ATP_BS"/>
</dbReference>
<organism evidence="8 9">
    <name type="scientific">Parastrongyloides trichosuri</name>
    <name type="common">Possum-specific nematode worm</name>
    <dbReference type="NCBI Taxonomy" id="131310"/>
    <lineage>
        <taxon>Eukaryota</taxon>
        <taxon>Metazoa</taxon>
        <taxon>Ecdysozoa</taxon>
        <taxon>Nematoda</taxon>
        <taxon>Chromadorea</taxon>
        <taxon>Rhabditida</taxon>
        <taxon>Tylenchina</taxon>
        <taxon>Panagrolaimomorpha</taxon>
        <taxon>Strongyloidoidea</taxon>
        <taxon>Strongyloididae</taxon>
        <taxon>Parastrongyloides</taxon>
    </lineage>
</organism>
<dbReference type="Proteomes" id="UP000038045">
    <property type="component" value="Unplaced"/>
</dbReference>
<feature type="binding site" evidence="6">
    <location>
        <position position="156"/>
    </location>
    <ligand>
        <name>ATP</name>
        <dbReference type="ChEBI" id="CHEBI:30616"/>
    </ligand>
</feature>
<dbReference type="STRING" id="131310.A0A0N5A1V2"/>
<reference evidence="9" key="1">
    <citation type="submission" date="2017-02" db="UniProtKB">
        <authorList>
            <consortium name="WormBaseParasite"/>
        </authorList>
    </citation>
    <scope>IDENTIFICATION</scope>
</reference>
<evidence type="ECO:0000256" key="6">
    <source>
        <dbReference type="PROSITE-ProRule" id="PRU10141"/>
    </source>
</evidence>
<keyword evidence="3 6" id="KW-0547">Nucleotide-binding</keyword>
<evidence type="ECO:0000256" key="2">
    <source>
        <dbReference type="ARBA" id="ARBA00022679"/>
    </source>
</evidence>
<dbReference type="Gene3D" id="1.10.510.10">
    <property type="entry name" value="Transferase(Phosphotransferase) domain 1"/>
    <property type="match status" value="1"/>
</dbReference>
<proteinExistence type="predicted"/>
<dbReference type="Pfam" id="PF00069">
    <property type="entry name" value="Pkinase"/>
    <property type="match status" value="1"/>
</dbReference>
<feature type="domain" description="Protein kinase" evidence="7">
    <location>
        <begin position="126"/>
        <end position="379"/>
    </location>
</feature>
<dbReference type="GO" id="GO:0005524">
    <property type="term" value="F:ATP binding"/>
    <property type="evidence" value="ECO:0007669"/>
    <property type="project" value="UniProtKB-UniRule"/>
</dbReference>
<keyword evidence="8" id="KW-1185">Reference proteome</keyword>
<dbReference type="PROSITE" id="PS50011">
    <property type="entry name" value="PROTEIN_KINASE_DOM"/>
    <property type="match status" value="1"/>
</dbReference>
<protein>
    <submittedName>
        <fullName evidence="9">Protein kinase domain-containing protein</fullName>
    </submittedName>
</protein>
<keyword evidence="1" id="KW-0723">Serine/threonine-protein kinase</keyword>
<dbReference type="PROSITE" id="PS00107">
    <property type="entry name" value="PROTEIN_KINASE_ATP"/>
    <property type="match status" value="1"/>
</dbReference>
<evidence type="ECO:0000313" key="9">
    <source>
        <dbReference type="WBParaSite" id="PTRK_0001559900.1"/>
    </source>
</evidence>
<dbReference type="WBParaSite" id="PTRK_0001559900.1">
    <property type="protein sequence ID" value="PTRK_0001559900.1"/>
    <property type="gene ID" value="PTRK_0001559900"/>
</dbReference>
<dbReference type="GO" id="GO:0004674">
    <property type="term" value="F:protein serine/threonine kinase activity"/>
    <property type="evidence" value="ECO:0007669"/>
    <property type="project" value="UniProtKB-KW"/>
</dbReference>
<dbReference type="AlphaFoldDB" id="A0A0N5A1V2"/>
<dbReference type="CDD" id="cd05123">
    <property type="entry name" value="STKc_AGC"/>
    <property type="match status" value="1"/>
</dbReference>
<dbReference type="InterPro" id="IPR000719">
    <property type="entry name" value="Prot_kinase_dom"/>
</dbReference>
<evidence type="ECO:0000259" key="7">
    <source>
        <dbReference type="PROSITE" id="PS50011"/>
    </source>
</evidence>
<dbReference type="InterPro" id="IPR045270">
    <property type="entry name" value="STKc_AGC"/>
</dbReference>
<keyword evidence="5 6" id="KW-0067">ATP-binding</keyword>
<keyword evidence="4" id="KW-0418">Kinase</keyword>
<keyword evidence="2" id="KW-0808">Transferase</keyword>
<dbReference type="PANTHER" id="PTHR24355:SF1">
    <property type="entry name" value="RIBOSOMAL PROTEIN S6 KINASE-RELATED PROTEIN"/>
    <property type="match status" value="1"/>
</dbReference>
<accession>A0A0N5A1V2</accession>
<evidence type="ECO:0000256" key="3">
    <source>
        <dbReference type="ARBA" id="ARBA00022741"/>
    </source>
</evidence>
<evidence type="ECO:0000313" key="8">
    <source>
        <dbReference type="Proteomes" id="UP000038045"/>
    </source>
</evidence>
<evidence type="ECO:0000256" key="1">
    <source>
        <dbReference type="ARBA" id="ARBA00022527"/>
    </source>
</evidence>
<dbReference type="InterPro" id="IPR011009">
    <property type="entry name" value="Kinase-like_dom_sf"/>
</dbReference>
<dbReference type="SMART" id="SM00220">
    <property type="entry name" value="S_TKc"/>
    <property type="match status" value="1"/>
</dbReference>
<dbReference type="Gene3D" id="3.30.200.20">
    <property type="entry name" value="Phosphorylase Kinase, domain 1"/>
    <property type="match status" value="1"/>
</dbReference>
<evidence type="ECO:0000256" key="5">
    <source>
        <dbReference type="ARBA" id="ARBA00022840"/>
    </source>
</evidence>
<name>A0A0N5A1V2_PARTI</name>
<sequence length="464" mass="53531">MPTEEKIKNSNSGGRKRKISDRITNSFLQLSHSLSNLSFDTLQSFTTSTNDSTTATTSRLHRLFEVGFKRKKIDKFNNNHYSSTKCNKPSNITMKIEKGDQWPLPKSKSLFLPEFPIKADIFEGNFVFLSSLGSGAFGEVMKVYHIDDAQRTFALKIQEKRKILSLKNERQIKKEVRIQSSLSYHPFIANIFYTWQSKMRLYTLMECVERGDLFTEWDKQNGFSEELIKIYAIEVGLALDFLHQRKIIHRDIKLENIAIDCNGNLRLVDFGMCRILNNDGVAKTICGTLQYMAPEIAFGREYNESVDWFSLGVMLSIMYTSQYPFPVANIKNHNDLTFHGYSSPTACSKEFQLLIDNLLVINPEERINTFRSFKLQSFFNGINVNEIYQGRIKPITLWKQNVQKEDTSTSKTIEKNIGNYFEEFDLLSEEINTTDKTASSEELDNDGTFLSTNSYETKNYVFSI</sequence>
<evidence type="ECO:0000256" key="4">
    <source>
        <dbReference type="ARBA" id="ARBA00022777"/>
    </source>
</evidence>